<dbReference type="PANTHER" id="PTHR42804">
    <property type="entry name" value="ALDEHYDE DEHYDROGENASE"/>
    <property type="match status" value="1"/>
</dbReference>
<dbReference type="PANTHER" id="PTHR42804:SF1">
    <property type="entry name" value="ALDEHYDE DEHYDROGENASE-RELATED"/>
    <property type="match status" value="1"/>
</dbReference>
<evidence type="ECO:0000259" key="3">
    <source>
        <dbReference type="Pfam" id="PF00171"/>
    </source>
</evidence>
<protein>
    <submittedName>
        <fullName evidence="4">Aldehyde dehydrogenase</fullName>
    </submittedName>
</protein>
<dbReference type="FunFam" id="3.40.605.10:FF:000026">
    <property type="entry name" value="Aldehyde dehydrogenase, putative"/>
    <property type="match status" value="1"/>
</dbReference>
<evidence type="ECO:0000313" key="4">
    <source>
        <dbReference type="EMBL" id="BBY60713.1"/>
    </source>
</evidence>
<reference evidence="4 5" key="1">
    <citation type="journal article" date="2019" name="Emerg. Microbes Infect.">
        <title>Comprehensive subspecies identification of 175 nontuberculous mycobacteria species based on 7547 genomic profiles.</title>
        <authorList>
            <person name="Matsumoto Y."/>
            <person name="Kinjo T."/>
            <person name="Motooka D."/>
            <person name="Nabeya D."/>
            <person name="Jung N."/>
            <person name="Uechi K."/>
            <person name="Horii T."/>
            <person name="Iida T."/>
            <person name="Fujita J."/>
            <person name="Nakamura S."/>
        </authorList>
    </citation>
    <scope>NUCLEOTIDE SEQUENCE [LARGE SCALE GENOMIC DNA]</scope>
    <source>
        <strain evidence="4 5">JCM 30395</strain>
    </source>
</reference>
<keyword evidence="5" id="KW-1185">Reference proteome</keyword>
<dbReference type="InterPro" id="IPR016163">
    <property type="entry name" value="Ald_DH_C"/>
</dbReference>
<dbReference type="InterPro" id="IPR015590">
    <property type="entry name" value="Aldehyde_DH_dom"/>
</dbReference>
<dbReference type="Proteomes" id="UP000466445">
    <property type="component" value="Chromosome"/>
</dbReference>
<sequence length="478" mass="50490">MREYLKFYIDGQWVDPVELRTLDVDNPTLEQVGGKIAIGSEADVDKAVKAARNAFNNWSQTTREERLDVLEAVLAEYQKRSGDLADAVHEEMGAPPSLASGSQVIMGMIQLSTAIDVLKSYSFEEQKGATLVAKEPIGVCGLITPWNWPINQIACKVFPALAAGCTMVLKPSEVAPFSGQIFTEVIAAAGVPAGVYNMVFGDGPGVGTALSSHPGIDMVSFTGSTRAGIEVARNAAPTVKRVAQELGGKSPNIVLDDEAFAQSVAAGISAMMLNSGQSCNAPSRMLVPKTRLDEAVTVARATAEGVKVGDLSDNSAIGPVASRMQFEKVQGLIQKGIDEGATVVAGGPGRPDGLDTGYYVRPTVFADVNNDMTIAREEIFGPVVCILGYDDLDQAIEIGNDTDYGLYGYVSGADLDKARALARRIRAGTVTINHAFDITAPFGGYKQSGNGREWGEEGLDEFLESKAVLGFAPAGTGE</sequence>
<dbReference type="KEGG" id="msar:MSAR_38490"/>
<dbReference type="InterPro" id="IPR016162">
    <property type="entry name" value="Ald_DH_N"/>
</dbReference>
<dbReference type="GO" id="GO:0016620">
    <property type="term" value="F:oxidoreductase activity, acting on the aldehyde or oxo group of donors, NAD or NADP as acceptor"/>
    <property type="evidence" value="ECO:0007669"/>
    <property type="project" value="InterPro"/>
</dbReference>
<evidence type="ECO:0000256" key="2">
    <source>
        <dbReference type="ARBA" id="ARBA00023002"/>
    </source>
</evidence>
<dbReference type="AlphaFoldDB" id="A0A7I7SVG4"/>
<dbReference type="FunFam" id="3.40.605.10:FF:000007">
    <property type="entry name" value="NAD/NADP-dependent betaine aldehyde dehydrogenase"/>
    <property type="match status" value="1"/>
</dbReference>
<proteinExistence type="inferred from homology"/>
<dbReference type="RefSeq" id="WP_163699403.1">
    <property type="nucleotide sequence ID" value="NZ_AP022595.1"/>
</dbReference>
<dbReference type="InterPro" id="IPR016161">
    <property type="entry name" value="Ald_DH/histidinol_DH"/>
</dbReference>
<dbReference type="Gene3D" id="3.40.605.10">
    <property type="entry name" value="Aldehyde Dehydrogenase, Chain A, domain 1"/>
    <property type="match status" value="1"/>
</dbReference>
<gene>
    <name evidence="4" type="ORF">MSAR_38490</name>
</gene>
<dbReference type="EMBL" id="AP022595">
    <property type="protein sequence ID" value="BBY60713.1"/>
    <property type="molecule type" value="Genomic_DNA"/>
</dbReference>
<evidence type="ECO:0000256" key="1">
    <source>
        <dbReference type="ARBA" id="ARBA00009986"/>
    </source>
</evidence>
<keyword evidence="2" id="KW-0560">Oxidoreductase</keyword>
<dbReference type="Gene3D" id="3.40.309.10">
    <property type="entry name" value="Aldehyde Dehydrogenase, Chain A, domain 2"/>
    <property type="match status" value="1"/>
</dbReference>
<comment type="similarity">
    <text evidence="1">Belongs to the aldehyde dehydrogenase family.</text>
</comment>
<organism evidence="4 5">
    <name type="scientific">Mycolicibacterium sarraceniae</name>
    <dbReference type="NCBI Taxonomy" id="1534348"/>
    <lineage>
        <taxon>Bacteria</taxon>
        <taxon>Bacillati</taxon>
        <taxon>Actinomycetota</taxon>
        <taxon>Actinomycetes</taxon>
        <taxon>Mycobacteriales</taxon>
        <taxon>Mycobacteriaceae</taxon>
        <taxon>Mycolicibacterium</taxon>
    </lineage>
</organism>
<evidence type="ECO:0000313" key="5">
    <source>
        <dbReference type="Proteomes" id="UP000466445"/>
    </source>
</evidence>
<accession>A0A7I7SVG4</accession>
<dbReference type="CDD" id="cd07138">
    <property type="entry name" value="ALDH_CddD_SSP0762"/>
    <property type="match status" value="1"/>
</dbReference>
<name>A0A7I7SVG4_9MYCO</name>
<dbReference type="Pfam" id="PF00171">
    <property type="entry name" value="Aldedh"/>
    <property type="match status" value="1"/>
</dbReference>
<feature type="domain" description="Aldehyde dehydrogenase" evidence="3">
    <location>
        <begin position="13"/>
        <end position="468"/>
    </location>
</feature>
<dbReference type="SUPFAM" id="SSF53720">
    <property type="entry name" value="ALDH-like"/>
    <property type="match status" value="1"/>
</dbReference>